<organism evidence="2 3">
    <name type="scientific">Nissabacter archeti</name>
    <dbReference type="NCBI Taxonomy" id="1917880"/>
    <lineage>
        <taxon>Bacteria</taxon>
        <taxon>Pseudomonadati</taxon>
        <taxon>Pseudomonadota</taxon>
        <taxon>Gammaproteobacteria</taxon>
        <taxon>Enterobacterales</taxon>
        <taxon>Yersiniaceae</taxon>
        <taxon>Nissabacter</taxon>
    </lineage>
</organism>
<keyword evidence="1" id="KW-1133">Transmembrane helix</keyword>
<dbReference type="Proteomes" id="UP000680634">
    <property type="component" value="Unassembled WGS sequence"/>
</dbReference>
<comment type="caution">
    <text evidence="2">The sequence shown here is derived from an EMBL/GenBank/DDBJ whole genome shotgun (WGS) entry which is preliminary data.</text>
</comment>
<keyword evidence="1" id="KW-0472">Membrane</keyword>
<dbReference type="Pfam" id="PF19703">
    <property type="entry name" value="DUF6201"/>
    <property type="match status" value="1"/>
</dbReference>
<keyword evidence="3" id="KW-1185">Reference proteome</keyword>
<evidence type="ECO:0000313" key="2">
    <source>
        <dbReference type="EMBL" id="MBS0971406.1"/>
    </source>
</evidence>
<reference evidence="3" key="1">
    <citation type="submission" date="2023-07" db="EMBL/GenBank/DDBJ databases">
        <title>Genome-inferred correspondence between phylogeny and metabolic traits in the wild Drosophila gut microbiome.</title>
        <authorList>
            <person name="Bueno E."/>
            <person name="Blow F."/>
            <person name="Douglas A.E."/>
        </authorList>
    </citation>
    <scope>NUCLEOTIDE SEQUENCE [LARGE SCALE GENOMIC DNA]</scope>
    <source>
        <strain evidence="3">JGM97</strain>
    </source>
</reference>
<accession>A0ABS5JN66</accession>
<keyword evidence="1" id="KW-0812">Transmembrane</keyword>
<protein>
    <submittedName>
        <fullName evidence="2">Uncharacterized protein</fullName>
    </submittedName>
</protein>
<evidence type="ECO:0000313" key="3">
    <source>
        <dbReference type="Proteomes" id="UP000680634"/>
    </source>
</evidence>
<name>A0ABS5JN66_9GAMM</name>
<dbReference type="InterPro" id="IPR045681">
    <property type="entry name" value="DUF6201"/>
</dbReference>
<dbReference type="RefSeq" id="WP_212589664.1">
    <property type="nucleotide sequence ID" value="NZ_JAERKB010000019.1"/>
</dbReference>
<evidence type="ECO:0000256" key="1">
    <source>
        <dbReference type="SAM" id="Phobius"/>
    </source>
</evidence>
<sequence length="124" mass="14720">MITKKIIVRIIYSSFLCWWIVYSSSFYYGSYNKYAEVKSDDKEYKVIIYSHLPISPYSIFKILTGDKYFFILYKKGVGKYKTSPLLYVKKEALHSPFIFPEKSEHEKIFIYPTNNGYESVSINE</sequence>
<proteinExistence type="predicted"/>
<feature type="transmembrane region" description="Helical" evidence="1">
    <location>
        <begin position="6"/>
        <end position="28"/>
    </location>
</feature>
<gene>
    <name evidence="2" type="ORF">JK232_21205</name>
</gene>
<dbReference type="EMBL" id="JAERKB010000019">
    <property type="protein sequence ID" value="MBS0971406.1"/>
    <property type="molecule type" value="Genomic_DNA"/>
</dbReference>